<accession>A0A7X0M6M2</accession>
<dbReference type="RefSeq" id="WP_184981500.1">
    <property type="nucleotide sequence ID" value="NZ_BAAALO010000035.1"/>
</dbReference>
<gene>
    <name evidence="1" type="ORF">BJ992_003046</name>
</gene>
<organism evidence="1 2">
    <name type="scientific">Sphaerisporangium rubeum</name>
    <dbReference type="NCBI Taxonomy" id="321317"/>
    <lineage>
        <taxon>Bacteria</taxon>
        <taxon>Bacillati</taxon>
        <taxon>Actinomycetota</taxon>
        <taxon>Actinomycetes</taxon>
        <taxon>Streptosporangiales</taxon>
        <taxon>Streptosporangiaceae</taxon>
        <taxon>Sphaerisporangium</taxon>
    </lineage>
</organism>
<evidence type="ECO:0000313" key="1">
    <source>
        <dbReference type="EMBL" id="MBB6473615.1"/>
    </source>
</evidence>
<dbReference type="Proteomes" id="UP000555564">
    <property type="component" value="Unassembled WGS sequence"/>
</dbReference>
<dbReference type="EMBL" id="JACHIU010000001">
    <property type="protein sequence ID" value="MBB6473615.1"/>
    <property type="molecule type" value="Genomic_DNA"/>
</dbReference>
<keyword evidence="2" id="KW-1185">Reference proteome</keyword>
<sequence length="93" mass="10120">MESQESRPYARQDRRVPEGYTCPGCGAVARLDTVGRAIGRGPRGAPSWEMWLRARGDEFTAKVRVGPRVTERSGTGDVDIAAMLSDAWRAAVA</sequence>
<proteinExistence type="predicted"/>
<dbReference type="AlphaFoldDB" id="A0A7X0M6M2"/>
<protein>
    <submittedName>
        <fullName evidence="1">Uncharacterized protein</fullName>
    </submittedName>
</protein>
<name>A0A7X0M6M2_9ACTN</name>
<comment type="caution">
    <text evidence="1">The sequence shown here is derived from an EMBL/GenBank/DDBJ whole genome shotgun (WGS) entry which is preliminary data.</text>
</comment>
<reference evidence="1 2" key="1">
    <citation type="submission" date="2020-08" db="EMBL/GenBank/DDBJ databases">
        <title>Sequencing the genomes of 1000 actinobacteria strains.</title>
        <authorList>
            <person name="Klenk H.-P."/>
        </authorList>
    </citation>
    <scope>NUCLEOTIDE SEQUENCE [LARGE SCALE GENOMIC DNA]</scope>
    <source>
        <strain evidence="1 2">DSM 44936</strain>
    </source>
</reference>
<evidence type="ECO:0000313" key="2">
    <source>
        <dbReference type="Proteomes" id="UP000555564"/>
    </source>
</evidence>